<organism evidence="1 2">
    <name type="scientific">Paenibacillus solani</name>
    <dbReference type="NCBI Taxonomy" id="1705565"/>
    <lineage>
        <taxon>Bacteria</taxon>
        <taxon>Bacillati</taxon>
        <taxon>Bacillota</taxon>
        <taxon>Bacilli</taxon>
        <taxon>Bacillales</taxon>
        <taxon>Paenibacillaceae</taxon>
        <taxon>Paenibacillus</taxon>
    </lineage>
</organism>
<comment type="caution">
    <text evidence="1">The sequence shown here is derived from an EMBL/GenBank/DDBJ whole genome shotgun (WGS) entry which is preliminary data.</text>
</comment>
<evidence type="ECO:0000313" key="2">
    <source>
        <dbReference type="Proteomes" id="UP000036932"/>
    </source>
</evidence>
<name>A0A0M1P599_9BACL</name>
<dbReference type="PATRIC" id="fig|1705565.3.peg.4262"/>
<evidence type="ECO:0000313" key="1">
    <source>
        <dbReference type="EMBL" id="KOR89658.1"/>
    </source>
</evidence>
<dbReference type="EMBL" id="LIUT01000001">
    <property type="protein sequence ID" value="KOR89658.1"/>
    <property type="molecule type" value="Genomic_DNA"/>
</dbReference>
<dbReference type="AlphaFoldDB" id="A0A0M1P599"/>
<sequence>MNKKNIMNMWSVGLGSVALMIMLANHGHIDVIDGQVRSNILASAGRTHEATQLAEQGAASRQENSILTPEMMNQFLKIVSET</sequence>
<dbReference type="Proteomes" id="UP000036932">
    <property type="component" value="Unassembled WGS sequence"/>
</dbReference>
<protein>
    <submittedName>
        <fullName evidence="1">Uncharacterized protein</fullName>
    </submittedName>
</protein>
<gene>
    <name evidence="1" type="ORF">AM231_11290</name>
</gene>
<reference evidence="2" key="1">
    <citation type="submission" date="2015-08" db="EMBL/GenBank/DDBJ databases">
        <title>Genome sequencing project for genomic taxonomy and phylogenomics of Bacillus-like bacteria.</title>
        <authorList>
            <person name="Liu B."/>
            <person name="Wang J."/>
            <person name="Zhu Y."/>
            <person name="Liu G."/>
            <person name="Chen Q."/>
            <person name="Chen Z."/>
            <person name="Lan J."/>
            <person name="Che J."/>
            <person name="Ge C."/>
            <person name="Shi H."/>
            <person name="Pan Z."/>
            <person name="Liu X."/>
        </authorList>
    </citation>
    <scope>NUCLEOTIDE SEQUENCE [LARGE SCALE GENOMIC DNA]</scope>
    <source>
        <strain evidence="2">FJAT-22460</strain>
    </source>
</reference>
<dbReference type="OrthoDB" id="2657033at2"/>
<dbReference type="RefSeq" id="WP_054402691.1">
    <property type="nucleotide sequence ID" value="NZ_LIUT01000001.1"/>
</dbReference>
<accession>A0A0M1P599</accession>
<proteinExistence type="predicted"/>
<keyword evidence="2" id="KW-1185">Reference proteome</keyword>